<reference evidence="1 2" key="1">
    <citation type="submission" date="2024-09" db="EMBL/GenBank/DDBJ databases">
        <authorList>
            <person name="Sun Q."/>
            <person name="Mori K."/>
        </authorList>
    </citation>
    <scope>NUCLEOTIDE SEQUENCE [LARGE SCALE GENOMIC DNA]</scope>
    <source>
        <strain evidence="1 2">CCM 4839</strain>
    </source>
</reference>
<proteinExistence type="predicted"/>
<organism evidence="1 2">
    <name type="scientific">Paenibacillus mendelii</name>
    <dbReference type="NCBI Taxonomy" id="206163"/>
    <lineage>
        <taxon>Bacteria</taxon>
        <taxon>Bacillati</taxon>
        <taxon>Bacillota</taxon>
        <taxon>Bacilli</taxon>
        <taxon>Bacillales</taxon>
        <taxon>Paenibacillaceae</taxon>
        <taxon>Paenibacillus</taxon>
    </lineage>
</organism>
<name>A0ABV6JC06_9BACL</name>
<gene>
    <name evidence="1" type="ORF">ACFFJ8_18265</name>
</gene>
<protein>
    <submittedName>
        <fullName evidence="1">Uncharacterized protein</fullName>
    </submittedName>
</protein>
<evidence type="ECO:0000313" key="2">
    <source>
        <dbReference type="Proteomes" id="UP001589818"/>
    </source>
</evidence>
<keyword evidence="2" id="KW-1185">Reference proteome</keyword>
<accession>A0ABV6JC06</accession>
<dbReference type="EMBL" id="JBHLVF010000032">
    <property type="protein sequence ID" value="MFC0393311.1"/>
    <property type="molecule type" value="Genomic_DNA"/>
</dbReference>
<comment type="caution">
    <text evidence="1">The sequence shown here is derived from an EMBL/GenBank/DDBJ whole genome shotgun (WGS) entry which is preliminary data.</text>
</comment>
<evidence type="ECO:0000313" key="1">
    <source>
        <dbReference type="EMBL" id="MFC0393311.1"/>
    </source>
</evidence>
<sequence>MNESPTIYGNRIILRKPIEQDKYDRLACGKSKEAVRMYGGDTRTLKHD</sequence>
<dbReference type="Proteomes" id="UP001589818">
    <property type="component" value="Unassembled WGS sequence"/>
</dbReference>
<dbReference type="RefSeq" id="WP_204822103.1">
    <property type="nucleotide sequence ID" value="NZ_JANHOF010000029.1"/>
</dbReference>